<protein>
    <recommendedName>
        <fullName evidence="1">diguanylate cyclase</fullName>
        <ecNumber evidence="1">2.7.7.65</ecNumber>
    </recommendedName>
</protein>
<feature type="region of interest" description="Disordered" evidence="4">
    <location>
        <begin position="1"/>
        <end position="23"/>
    </location>
</feature>
<keyword evidence="7" id="KW-0808">Transferase</keyword>
<organism evidence="7 8">
    <name type="scientific">Acidovorax benzenivorans</name>
    <dbReference type="NCBI Taxonomy" id="2987520"/>
    <lineage>
        <taxon>Bacteria</taxon>
        <taxon>Pseudomonadati</taxon>
        <taxon>Pseudomonadota</taxon>
        <taxon>Betaproteobacteria</taxon>
        <taxon>Burkholderiales</taxon>
        <taxon>Comamonadaceae</taxon>
        <taxon>Acidovorax</taxon>
    </lineage>
</organism>
<dbReference type="NCBIfam" id="TIGR00254">
    <property type="entry name" value="GGDEF"/>
    <property type="match status" value="1"/>
</dbReference>
<evidence type="ECO:0000256" key="1">
    <source>
        <dbReference type="ARBA" id="ARBA00012528"/>
    </source>
</evidence>
<dbReference type="Proteomes" id="UP001148932">
    <property type="component" value="Unassembled WGS sequence"/>
</dbReference>
<keyword evidence="3" id="KW-0175">Coiled coil</keyword>
<keyword evidence="7" id="KW-0548">Nucleotidyltransferase</keyword>
<evidence type="ECO:0000313" key="7">
    <source>
        <dbReference type="EMBL" id="MDD2175842.1"/>
    </source>
</evidence>
<dbReference type="Pfam" id="PF00990">
    <property type="entry name" value="GGDEF"/>
    <property type="match status" value="1"/>
</dbReference>
<sequence length="555" mass="60713">MPYPSAKRQTLASNSSGTPAASGPRTTYRLLVLVVAMALGTSAALWWTLRQAQDLAQPHQQNDLWYISSVHNELARVSLLARQLRGREASAQDLTDRLDVLYSTLDTSGRGPRVSTQLREALPGTAQSLDELRTLVEQWSEQAIASTPGSSAARPQRATATPQAAVRVAEDISRQSDTLLERLRQAVATVHLFSNQQTDHARQQLHQRFIVLSVVLSGLLGGTALLIAKLVKDARAATAASRRLAQTNRELEDLVARRTRKLEEGRALLGFILDTSPSDVLLTEVESGHVLFINHRLTERLGLKAAPKTLFLPDLLYDLDTRQRFMQTLDQYGQVDAMEAQIGSQTPCWSSLSARLIDVEGQLAHLLWGFDISTHKALEAQLRELATRDALSGLLNRRAFMERSTALFDHCRRHGQPCTVLMIDIDHFKRINDLHGHQMGDTAIRACADAIGQALREADLLGRLGGEEFAALLPHASANSAQQVAERIRGAIAQLGLVSPAGEPVTFTISIGMATNERYHTGIEPLLADADAALYRAKATGRNKVLAHEAAVPSP</sequence>
<dbReference type="InterPro" id="IPR050469">
    <property type="entry name" value="Diguanylate_Cyclase"/>
</dbReference>
<dbReference type="Gene3D" id="3.30.70.270">
    <property type="match status" value="1"/>
</dbReference>
<dbReference type="RefSeq" id="WP_274105960.1">
    <property type="nucleotide sequence ID" value="NZ_JAPCKI010000001.1"/>
</dbReference>
<keyword evidence="5" id="KW-1133">Transmembrane helix</keyword>
<name>A0ABT5RQ79_9BURK</name>
<evidence type="ECO:0000259" key="6">
    <source>
        <dbReference type="PROSITE" id="PS50887"/>
    </source>
</evidence>
<dbReference type="InterPro" id="IPR043128">
    <property type="entry name" value="Rev_trsase/Diguanyl_cyclase"/>
</dbReference>
<dbReference type="InterPro" id="IPR000160">
    <property type="entry name" value="GGDEF_dom"/>
</dbReference>
<feature type="coiled-coil region" evidence="3">
    <location>
        <begin position="237"/>
        <end position="264"/>
    </location>
</feature>
<dbReference type="EMBL" id="JAPCKI010000001">
    <property type="protein sequence ID" value="MDD2175842.1"/>
    <property type="molecule type" value="Genomic_DNA"/>
</dbReference>
<feature type="transmembrane region" description="Helical" evidence="5">
    <location>
        <begin position="209"/>
        <end position="228"/>
    </location>
</feature>
<dbReference type="EC" id="2.7.7.65" evidence="1"/>
<reference evidence="7" key="1">
    <citation type="submission" date="2022-10" db="EMBL/GenBank/DDBJ databases">
        <title>Description of microaerobic benzene degrading bacteria.</title>
        <authorList>
            <person name="Bedics A."/>
            <person name="Tancsics A."/>
            <person name="Banerjee S."/>
        </authorList>
    </citation>
    <scope>NUCLEOTIDE SEQUENCE</scope>
    <source>
        <strain evidence="7">D2M1</strain>
    </source>
</reference>
<dbReference type="PANTHER" id="PTHR45138">
    <property type="entry name" value="REGULATORY COMPONENTS OF SENSORY TRANSDUCTION SYSTEM"/>
    <property type="match status" value="1"/>
</dbReference>
<proteinExistence type="predicted"/>
<comment type="catalytic activity">
    <reaction evidence="2">
        <text>2 GTP = 3',3'-c-di-GMP + 2 diphosphate</text>
        <dbReference type="Rhea" id="RHEA:24898"/>
        <dbReference type="ChEBI" id="CHEBI:33019"/>
        <dbReference type="ChEBI" id="CHEBI:37565"/>
        <dbReference type="ChEBI" id="CHEBI:58805"/>
        <dbReference type="EC" id="2.7.7.65"/>
    </reaction>
</comment>
<evidence type="ECO:0000256" key="5">
    <source>
        <dbReference type="SAM" id="Phobius"/>
    </source>
</evidence>
<feature type="domain" description="GGDEF" evidence="6">
    <location>
        <begin position="416"/>
        <end position="550"/>
    </location>
</feature>
<dbReference type="CDD" id="cd01949">
    <property type="entry name" value="GGDEF"/>
    <property type="match status" value="1"/>
</dbReference>
<dbReference type="PANTHER" id="PTHR45138:SF9">
    <property type="entry name" value="DIGUANYLATE CYCLASE DGCM-RELATED"/>
    <property type="match status" value="1"/>
</dbReference>
<keyword evidence="8" id="KW-1185">Reference proteome</keyword>
<keyword evidence="5" id="KW-0812">Transmembrane</keyword>
<accession>A0ABT5RQ79</accession>
<evidence type="ECO:0000256" key="2">
    <source>
        <dbReference type="ARBA" id="ARBA00034247"/>
    </source>
</evidence>
<dbReference type="SMART" id="SM00267">
    <property type="entry name" value="GGDEF"/>
    <property type="match status" value="1"/>
</dbReference>
<keyword evidence="5" id="KW-0472">Membrane</keyword>
<dbReference type="GO" id="GO:0052621">
    <property type="term" value="F:diguanylate cyclase activity"/>
    <property type="evidence" value="ECO:0007669"/>
    <property type="project" value="UniProtKB-EC"/>
</dbReference>
<evidence type="ECO:0000256" key="4">
    <source>
        <dbReference type="SAM" id="MobiDB-lite"/>
    </source>
</evidence>
<gene>
    <name evidence="7" type="ORF">OIN59_00275</name>
</gene>
<evidence type="ECO:0000256" key="3">
    <source>
        <dbReference type="SAM" id="Coils"/>
    </source>
</evidence>
<feature type="compositionally biased region" description="Polar residues" evidence="4">
    <location>
        <begin position="7"/>
        <end position="19"/>
    </location>
</feature>
<comment type="caution">
    <text evidence="7">The sequence shown here is derived from an EMBL/GenBank/DDBJ whole genome shotgun (WGS) entry which is preliminary data.</text>
</comment>
<dbReference type="PROSITE" id="PS50887">
    <property type="entry name" value="GGDEF"/>
    <property type="match status" value="1"/>
</dbReference>
<feature type="transmembrane region" description="Helical" evidence="5">
    <location>
        <begin position="28"/>
        <end position="49"/>
    </location>
</feature>
<evidence type="ECO:0000313" key="8">
    <source>
        <dbReference type="Proteomes" id="UP001148932"/>
    </source>
</evidence>
<dbReference type="InterPro" id="IPR029787">
    <property type="entry name" value="Nucleotide_cyclase"/>
</dbReference>
<dbReference type="SUPFAM" id="SSF55073">
    <property type="entry name" value="Nucleotide cyclase"/>
    <property type="match status" value="1"/>
</dbReference>